<proteinExistence type="predicted"/>
<feature type="compositionally biased region" description="Polar residues" evidence="1">
    <location>
        <begin position="59"/>
        <end position="69"/>
    </location>
</feature>
<dbReference type="EMBL" id="CALOZG010000010">
    <property type="protein sequence ID" value="CAH4029955.1"/>
    <property type="molecule type" value="Genomic_DNA"/>
</dbReference>
<feature type="region of interest" description="Disordered" evidence="1">
    <location>
        <begin position="1"/>
        <end position="140"/>
    </location>
</feature>
<evidence type="ECO:0000256" key="1">
    <source>
        <dbReference type="SAM" id="MobiDB-lite"/>
    </source>
</evidence>
<comment type="caution">
    <text evidence="2">The sequence shown here is derived from an EMBL/GenBank/DDBJ whole genome shotgun (WGS) entry which is preliminary data.</text>
</comment>
<evidence type="ECO:0000313" key="2">
    <source>
        <dbReference type="EMBL" id="CAH4029955.1"/>
    </source>
</evidence>
<feature type="compositionally biased region" description="Polar residues" evidence="1">
    <location>
        <begin position="102"/>
        <end position="117"/>
    </location>
</feature>
<name>A0A9P0XCJ8_PIEBR</name>
<gene>
    <name evidence="2" type="ORF">PIBRA_LOCUS6647</name>
</gene>
<keyword evidence="3" id="KW-1185">Reference proteome</keyword>
<feature type="compositionally biased region" description="Basic and acidic residues" evidence="1">
    <location>
        <begin position="24"/>
        <end position="36"/>
    </location>
</feature>
<accession>A0A9P0XCJ8</accession>
<organism evidence="2 3">
    <name type="scientific">Pieris brassicae</name>
    <name type="common">White butterfly</name>
    <name type="synonym">Large white butterfly</name>
    <dbReference type="NCBI Taxonomy" id="7116"/>
    <lineage>
        <taxon>Eukaryota</taxon>
        <taxon>Metazoa</taxon>
        <taxon>Ecdysozoa</taxon>
        <taxon>Arthropoda</taxon>
        <taxon>Hexapoda</taxon>
        <taxon>Insecta</taxon>
        <taxon>Pterygota</taxon>
        <taxon>Neoptera</taxon>
        <taxon>Endopterygota</taxon>
        <taxon>Lepidoptera</taxon>
        <taxon>Glossata</taxon>
        <taxon>Ditrysia</taxon>
        <taxon>Papilionoidea</taxon>
        <taxon>Pieridae</taxon>
        <taxon>Pierinae</taxon>
        <taxon>Pieris</taxon>
    </lineage>
</organism>
<protein>
    <submittedName>
        <fullName evidence="2">Uncharacterized protein</fullName>
    </submittedName>
</protein>
<feature type="region of interest" description="Disordered" evidence="1">
    <location>
        <begin position="188"/>
        <end position="214"/>
    </location>
</feature>
<reference evidence="2" key="1">
    <citation type="submission" date="2022-05" db="EMBL/GenBank/DDBJ databases">
        <authorList>
            <person name="Okamura Y."/>
        </authorList>
    </citation>
    <scope>NUCLEOTIDE SEQUENCE</scope>
</reference>
<dbReference type="AlphaFoldDB" id="A0A9P0XCJ8"/>
<evidence type="ECO:0000313" key="3">
    <source>
        <dbReference type="Proteomes" id="UP001152562"/>
    </source>
</evidence>
<sequence length="214" mass="24621">MGKRNKNRDNMTAAGVVKITDSNTENKEKVIQEGKQNKRRKNKPSMNSDIDASDKSKEIGTNQGLNTEHINSEKSDENCTQTTTHKNKKKRRETEMLEENTQKVLNESHNSIELSKQSVDKQSNEIPKQIKFGEDGEPQSDILKSAKEQSYLNDEEKAIQDDDIDQFCNDIDDEDNKQYESWISLLEQKLGSSDNNSTNKKNRRKKKETNKNIK</sequence>
<dbReference type="Proteomes" id="UP001152562">
    <property type="component" value="Unassembled WGS sequence"/>
</dbReference>